<protein>
    <recommendedName>
        <fullName evidence="1">Protein RFT1 homolog</fullName>
    </recommendedName>
</protein>
<proteinExistence type="inferred from homology"/>
<evidence type="ECO:0000313" key="3">
    <source>
        <dbReference type="EMBL" id="KAK4021307.1"/>
    </source>
</evidence>
<comment type="caution">
    <text evidence="3">The sequence shown here is derived from an EMBL/GenBank/DDBJ whole genome shotgun (WGS) entry which is preliminary data.</text>
</comment>
<sequence>MATKRRGLPSTLAATHSFATVKFHLPANTSQFDIAPLEWIKKTGNKTTCYWSNEDAAENATALVNLITKKAVVDKENWTVFNVIIIAKFDTYKGAQDRLKNAINGEQVVSNDLEKRGRDGRTEAKKRRAAVVDAVSSPLLIVKPSDSRDAASTAVCTVANYGTSDHSDAPSRPSSVNSSTERIEILGDGSSSSSAPSSDEGVMRYVEQPNPLVVIFPVDIGLFKIDRSHNAYVSPINTSYHTWHSADILKISFYLVNIKAAINDKARQTPIFISDVLRSSVSCCYFFPKRIQGQAFIYDVVNNLGSMAARFIFLSIEESSYFSFAQMLDRQIPIDQQPRQVPLLLPFDNTIKTM</sequence>
<dbReference type="EMBL" id="JAOYFB010000036">
    <property type="protein sequence ID" value="KAK4021307.1"/>
    <property type="molecule type" value="Genomic_DNA"/>
</dbReference>
<accession>A0ABR0A842</accession>
<keyword evidence="4" id="KW-1185">Reference proteome</keyword>
<gene>
    <name evidence="3" type="ORF">OUZ56_003226</name>
</gene>
<organism evidence="3 4">
    <name type="scientific">Daphnia magna</name>
    <dbReference type="NCBI Taxonomy" id="35525"/>
    <lineage>
        <taxon>Eukaryota</taxon>
        <taxon>Metazoa</taxon>
        <taxon>Ecdysozoa</taxon>
        <taxon>Arthropoda</taxon>
        <taxon>Crustacea</taxon>
        <taxon>Branchiopoda</taxon>
        <taxon>Diplostraca</taxon>
        <taxon>Cladocera</taxon>
        <taxon>Anomopoda</taxon>
        <taxon>Daphniidae</taxon>
        <taxon>Daphnia</taxon>
    </lineage>
</organism>
<comment type="subcellular location">
    <subcellularLocation>
        <location evidence="1">Endoplasmic reticulum membrane</location>
        <topology evidence="1">Multi-pass membrane protein</topology>
    </subcellularLocation>
</comment>
<comment type="function">
    <text evidence="1">Intramembrane glycolipid transporter that operates in the biosynthetic pathway of dolichol-linked oligosaccharides, the glycan precursors employed in protein asparagine (N)-glycosylation. The sequential addition of sugars to dolichol pyrophosphate produces dolichol-linked oligosaccharides containing fourteen sugars, including two GlcNAcs, nine mannoses and three glucoses. Once assembled, the oligosaccharide is transferred from the lipid to nascent proteins by oligosaccharyltransferases. The assembly of dolichol-linked oligosaccharides begins on the cytosolic side of the endoplasmic reticulum membrane and finishes in its lumen. RFT1 could mediate the translocation of the cytosolically oriented intermediate DolPP-GlcNAc2Man5, produced by ALG11, into the ER lumen where dolichol-linked oligosaccharides assembly continues. However, the intramembrane lipid transporter activity could not be confirmed in vitro.</text>
</comment>
<reference evidence="3 4" key="1">
    <citation type="journal article" date="2023" name="Nucleic Acids Res.">
        <title>The hologenome of Daphnia magna reveals possible DNA methylation and microbiome-mediated evolution of the host genome.</title>
        <authorList>
            <person name="Chaturvedi A."/>
            <person name="Li X."/>
            <person name="Dhandapani V."/>
            <person name="Marshall H."/>
            <person name="Kissane S."/>
            <person name="Cuenca-Cambronero M."/>
            <person name="Asole G."/>
            <person name="Calvet F."/>
            <person name="Ruiz-Romero M."/>
            <person name="Marangio P."/>
            <person name="Guigo R."/>
            <person name="Rago D."/>
            <person name="Mirbahai L."/>
            <person name="Eastwood N."/>
            <person name="Colbourne J.K."/>
            <person name="Zhou J."/>
            <person name="Mallon E."/>
            <person name="Orsini L."/>
        </authorList>
    </citation>
    <scope>NUCLEOTIDE SEQUENCE [LARGE SCALE GENOMIC DNA]</scope>
    <source>
        <strain evidence="3">LRV0_1</strain>
    </source>
</reference>
<dbReference type="InterPro" id="IPR007594">
    <property type="entry name" value="RFT1"/>
</dbReference>
<dbReference type="Proteomes" id="UP001234178">
    <property type="component" value="Unassembled WGS sequence"/>
</dbReference>
<comment type="similarity">
    <text evidence="1">Belongs to the RFT1 family.</text>
</comment>
<evidence type="ECO:0000256" key="1">
    <source>
        <dbReference type="RuleBase" id="RU365067"/>
    </source>
</evidence>
<evidence type="ECO:0000256" key="2">
    <source>
        <dbReference type="SAM" id="MobiDB-lite"/>
    </source>
</evidence>
<evidence type="ECO:0000313" key="4">
    <source>
        <dbReference type="Proteomes" id="UP001234178"/>
    </source>
</evidence>
<name>A0ABR0A842_9CRUS</name>
<dbReference type="Pfam" id="PF04506">
    <property type="entry name" value="Rft-1"/>
    <property type="match status" value="1"/>
</dbReference>
<feature type="region of interest" description="Disordered" evidence="2">
    <location>
        <begin position="162"/>
        <end position="200"/>
    </location>
</feature>